<feature type="coiled-coil region" evidence="1">
    <location>
        <begin position="1"/>
        <end position="58"/>
    </location>
</feature>
<evidence type="ECO:0000256" key="1">
    <source>
        <dbReference type="SAM" id="Coils"/>
    </source>
</evidence>
<evidence type="ECO:0000313" key="3">
    <source>
        <dbReference type="EMBL" id="QDP43030.1"/>
    </source>
</evidence>
<reference evidence="3 4" key="1">
    <citation type="submission" date="2019-06" db="EMBL/GenBank/DDBJ databases">
        <authorList>
            <person name="Hertel R."/>
        </authorList>
    </citation>
    <scope>NUCLEOTIDE SEQUENCE [LARGE SCALE GENOMIC DNA]</scope>
</reference>
<protein>
    <submittedName>
        <fullName evidence="3">Uncharacterized protein</fullName>
    </submittedName>
</protein>
<sequence length="75" mass="8910">MNELKINIEALEDRIERLEEKLDHASTPERAELIAERLQDAQTELEGLREDYEAQMEYDGMNAWEYNGISQKDFY</sequence>
<proteinExistence type="predicted"/>
<evidence type="ECO:0000313" key="4">
    <source>
        <dbReference type="Proteomes" id="UP000317800"/>
    </source>
</evidence>
<accession>A0A516KN75</accession>
<dbReference type="Proteomes" id="UP000317800">
    <property type="component" value="Segment"/>
</dbReference>
<dbReference type="EMBL" id="MN043729">
    <property type="protein sequence ID" value="QDP42803.1"/>
    <property type="molecule type" value="Genomic_DNA"/>
</dbReference>
<evidence type="ECO:0000313" key="2">
    <source>
        <dbReference type="EMBL" id="QDP42803.1"/>
    </source>
</evidence>
<dbReference type="EMBL" id="MN043729">
    <property type="protein sequence ID" value="QDP43030.1"/>
    <property type="molecule type" value="Genomic_DNA"/>
</dbReference>
<gene>
    <name evidence="2" type="ORF">Goe8_c00190</name>
    <name evidence="3" type="ORF">Goe8_c02570</name>
</gene>
<keyword evidence="1" id="KW-0175">Coiled coil</keyword>
<name>A0A516KN75_9CAUD</name>
<keyword evidence="4" id="KW-1185">Reference proteome</keyword>
<organism evidence="3 4">
    <name type="scientific">Bacillus phage vB_BmeM-Goe8</name>
    <dbReference type="NCBI Taxonomy" id="2593638"/>
    <lineage>
        <taxon>Viruses</taxon>
        <taxon>Duplodnaviria</taxon>
        <taxon>Heunggongvirae</taxon>
        <taxon>Uroviricota</taxon>
        <taxon>Caudoviricetes</taxon>
        <taxon>Herelleviridae</taxon>
        <taxon>Bastillevirinae</taxon>
        <taxon>Goettingenvirus</taxon>
        <taxon>Goettingenvirus goe8</taxon>
    </lineage>
</organism>